<organism evidence="1 3">
    <name type="scientific">Lactobacillus gigeriorum DSM 23908 = CRBIP 24.85</name>
    <dbReference type="NCBI Taxonomy" id="1423751"/>
    <lineage>
        <taxon>Bacteria</taxon>
        <taxon>Bacillati</taxon>
        <taxon>Bacillota</taxon>
        <taxon>Bacilli</taxon>
        <taxon>Lactobacillales</taxon>
        <taxon>Lactobacillaceae</taxon>
        <taxon>Lactobacillus</taxon>
    </lineage>
</organism>
<comment type="caution">
    <text evidence="1">The sequence shown here is derived from an EMBL/GenBank/DDBJ whole genome shotgun (WGS) entry which is preliminary data.</text>
</comment>
<dbReference type="Proteomes" id="UP000009326">
    <property type="component" value="Unassembled WGS sequence"/>
</dbReference>
<evidence type="ECO:0000313" key="3">
    <source>
        <dbReference type="Proteomes" id="UP000009326"/>
    </source>
</evidence>
<accession>I7K275</accession>
<dbReference type="EMBL" id="CAKC01000093">
    <property type="protein sequence ID" value="CCI87885.1"/>
    <property type="molecule type" value="Genomic_DNA"/>
</dbReference>
<dbReference type="RefSeq" id="WP_008474234.1">
    <property type="nucleotide sequence ID" value="NZ_AYZO01000002.1"/>
</dbReference>
<sequence length="57" mass="6523">MPDGVKTSKSLRKNGLGFSRFYGETYYSTYYAGKMTRQGNELVFKQGNGIVTRYVKE</sequence>
<proteinExistence type="predicted"/>
<evidence type="ECO:0000313" key="2">
    <source>
        <dbReference type="EMBL" id="KRN14519.1"/>
    </source>
</evidence>
<name>I7K275_9LACO</name>
<dbReference type="Proteomes" id="UP000051521">
    <property type="component" value="Unassembled WGS sequence"/>
</dbReference>
<reference evidence="2 4" key="2">
    <citation type="journal article" date="2015" name="Genome Announc.">
        <title>Expanding the biotechnology potential of lactobacilli through comparative genomics of 213 strains and associated genera.</title>
        <authorList>
            <person name="Sun Z."/>
            <person name="Harris H.M."/>
            <person name="McCann A."/>
            <person name="Guo C."/>
            <person name="Argimon S."/>
            <person name="Zhang W."/>
            <person name="Yang X."/>
            <person name="Jeffery I.B."/>
            <person name="Cooney J.C."/>
            <person name="Kagawa T.F."/>
            <person name="Liu W."/>
            <person name="Song Y."/>
            <person name="Salvetti E."/>
            <person name="Wrobel A."/>
            <person name="Rasinkangas P."/>
            <person name="Parkhill J."/>
            <person name="Rea M.C."/>
            <person name="O'Sullivan O."/>
            <person name="Ritari J."/>
            <person name="Douillard F.P."/>
            <person name="Paul Ross R."/>
            <person name="Yang R."/>
            <person name="Briner A.E."/>
            <person name="Felis G.E."/>
            <person name="de Vos W.M."/>
            <person name="Barrangou R."/>
            <person name="Klaenhammer T.R."/>
            <person name="Caufield P.W."/>
            <person name="Cui Y."/>
            <person name="Zhang H."/>
            <person name="O'Toole P.W."/>
        </authorList>
    </citation>
    <scope>NUCLEOTIDE SEQUENCE [LARGE SCALE GENOMIC DNA]</scope>
    <source>
        <strain evidence="2 4">DSM 23908</strain>
    </source>
</reference>
<evidence type="ECO:0000313" key="1">
    <source>
        <dbReference type="EMBL" id="CCI87885.1"/>
    </source>
</evidence>
<keyword evidence="4" id="KW-1185">Reference proteome</keyword>
<dbReference type="STRING" id="1423751.FC38_GL000601"/>
<reference evidence="1 3" key="1">
    <citation type="submission" date="2012-06" db="EMBL/GenBank/DDBJ databases">
        <title>Draft genome sequence of Lactobacillus gigeriorum CRBIP 24.85T, isolated from chicken crop.</title>
        <authorList>
            <person name="Cousin S."/>
            <person name="Ma L."/>
            <person name="Creno S."/>
            <person name="Clermont D."/>
            <person name="Loux V."/>
            <person name="Bizet C."/>
            <person name="Bouchier C."/>
        </authorList>
    </citation>
    <scope>NUCLEOTIDE SEQUENCE [LARGE SCALE GENOMIC DNA]</scope>
    <source>
        <strain evidence="3">CRBIP 24.85T</strain>
        <strain evidence="1">Type strain: CRBIP 24.85</strain>
    </source>
</reference>
<gene>
    <name evidence="1" type="ORF">BN52_00970</name>
    <name evidence="2" type="ORF">FC38_GL000601</name>
</gene>
<dbReference type="EMBL" id="AYZO01000002">
    <property type="protein sequence ID" value="KRN14519.1"/>
    <property type="molecule type" value="Genomic_DNA"/>
</dbReference>
<dbReference type="AlphaFoldDB" id="I7K275"/>
<evidence type="ECO:0000313" key="4">
    <source>
        <dbReference type="Proteomes" id="UP000051521"/>
    </source>
</evidence>
<dbReference type="PATRIC" id="fig|1423751.3.peg.624"/>
<protein>
    <submittedName>
        <fullName evidence="1">Uncharacterized protein</fullName>
    </submittedName>
</protein>